<feature type="compositionally biased region" description="Polar residues" evidence="1">
    <location>
        <begin position="221"/>
        <end position="251"/>
    </location>
</feature>
<dbReference type="OrthoDB" id="8196919at2759"/>
<organism evidence="2 3">
    <name type="scientific">Brassicogethes aeneus</name>
    <name type="common">Rape pollen beetle</name>
    <name type="synonym">Meligethes aeneus</name>
    <dbReference type="NCBI Taxonomy" id="1431903"/>
    <lineage>
        <taxon>Eukaryota</taxon>
        <taxon>Metazoa</taxon>
        <taxon>Ecdysozoa</taxon>
        <taxon>Arthropoda</taxon>
        <taxon>Hexapoda</taxon>
        <taxon>Insecta</taxon>
        <taxon>Pterygota</taxon>
        <taxon>Neoptera</taxon>
        <taxon>Endopterygota</taxon>
        <taxon>Coleoptera</taxon>
        <taxon>Polyphaga</taxon>
        <taxon>Cucujiformia</taxon>
        <taxon>Nitidulidae</taxon>
        <taxon>Meligethinae</taxon>
        <taxon>Brassicogethes</taxon>
    </lineage>
</organism>
<dbReference type="Proteomes" id="UP001154078">
    <property type="component" value="Chromosome 6"/>
</dbReference>
<accession>A0A9P0FJ88</accession>
<feature type="compositionally biased region" description="Low complexity" evidence="1">
    <location>
        <begin position="200"/>
        <end position="213"/>
    </location>
</feature>
<keyword evidence="3" id="KW-1185">Reference proteome</keyword>
<proteinExistence type="predicted"/>
<dbReference type="AlphaFoldDB" id="A0A9P0FJ88"/>
<name>A0A9P0FJ88_BRAAE</name>
<evidence type="ECO:0000256" key="1">
    <source>
        <dbReference type="SAM" id="MobiDB-lite"/>
    </source>
</evidence>
<sequence>MRHLKSTLKRSLTPTGAEMKAQSSLEVPQPIRSASFDDNQLEARRNKELVGPSAEAEVFLRVPPPTPTAGFSSRSQSIDISMPDDSSSSSEAPSRRFLRRISSSCKSQYCWHCKADKEHQRLHPPEPELELEDIPDEFLYYRDSSESESDDEEYFKMFKTPTVFLSQEITEPAPSISIYDPPPISITTTIEVHSPTNVSVSSSNFLSVPSTSTDPRFLPPQNEQSSSSHDNPLNLPSFSVTGEDIPNTSHYSRARRKSIIRQESFFVDPNTGSVESDCASEGAVSDNEDVRDYFLKVPDLRRDRARSVDSSFSQPNKAKTEELTHSGLFLEVPTTSTNASSRSRSIDIVLPTHEKERYKALLLTVPQDGKVEIDFRLVIRNTSDWSETAKNGDHVWAKTTESTEACQVGEHDCTVSYLLNLY</sequence>
<feature type="compositionally biased region" description="Low complexity" evidence="1">
    <location>
        <begin position="75"/>
        <end position="92"/>
    </location>
</feature>
<evidence type="ECO:0000313" key="2">
    <source>
        <dbReference type="EMBL" id="CAH0558912.1"/>
    </source>
</evidence>
<reference evidence="2" key="1">
    <citation type="submission" date="2021-12" db="EMBL/GenBank/DDBJ databases">
        <authorList>
            <person name="King R."/>
        </authorList>
    </citation>
    <scope>NUCLEOTIDE SEQUENCE</scope>
</reference>
<gene>
    <name evidence="2" type="ORF">MELIAE_LOCUS9132</name>
</gene>
<dbReference type="EMBL" id="OV121137">
    <property type="protein sequence ID" value="CAH0558912.1"/>
    <property type="molecule type" value="Genomic_DNA"/>
</dbReference>
<feature type="region of interest" description="Disordered" evidence="1">
    <location>
        <begin position="61"/>
        <end position="95"/>
    </location>
</feature>
<protein>
    <submittedName>
        <fullName evidence="2">Uncharacterized protein</fullName>
    </submittedName>
</protein>
<feature type="region of interest" description="Disordered" evidence="1">
    <location>
        <begin position="200"/>
        <end position="254"/>
    </location>
</feature>
<feature type="region of interest" description="Disordered" evidence="1">
    <location>
        <begin position="1"/>
        <end position="39"/>
    </location>
</feature>
<evidence type="ECO:0000313" key="3">
    <source>
        <dbReference type="Proteomes" id="UP001154078"/>
    </source>
</evidence>